<accession>A0A261F3A8</accession>
<sequence>MENKEHLLGLISTANNAVLSATSKAKSDPNAFSHHIAAFGATTIASLVADKLASGSWRTVTTRMGWNAQSAPNRIIRAALAGAAGAAASVVASMLVDKAFAVAAGKEAAKAAQKASENQA</sequence>
<proteinExistence type="predicted"/>
<dbReference type="RefSeq" id="WP_094659825.1">
    <property type="nucleotide sequence ID" value="NZ_JBKZBO010000034.1"/>
</dbReference>
<name>A0A261F3A8_9BIFI</name>
<reference evidence="1 2" key="1">
    <citation type="journal article" date="2017" name="BMC Genomics">
        <title>Comparative genomic and phylogenomic analyses of the Bifidobacteriaceae family.</title>
        <authorList>
            <person name="Lugli G.A."/>
            <person name="Milani C."/>
            <person name="Turroni F."/>
            <person name="Duranti S."/>
            <person name="Mancabelli L."/>
            <person name="Mangifesta M."/>
            <person name="Ferrario C."/>
            <person name="Modesto M."/>
            <person name="Mattarelli P."/>
            <person name="Jiri K."/>
            <person name="van Sinderen D."/>
            <person name="Ventura M."/>
        </authorList>
    </citation>
    <scope>NUCLEOTIDE SEQUENCE [LARGE SCALE GENOMIC DNA]</scope>
    <source>
        <strain evidence="1 2">DSM 24742</strain>
    </source>
</reference>
<evidence type="ECO:0000313" key="2">
    <source>
        <dbReference type="Proteomes" id="UP000216725"/>
    </source>
</evidence>
<keyword evidence="2" id="KW-1185">Reference proteome</keyword>
<evidence type="ECO:0000313" key="1">
    <source>
        <dbReference type="EMBL" id="OZG53555.1"/>
    </source>
</evidence>
<gene>
    <name evidence="1" type="ORF">PSRA_0002</name>
</gene>
<protein>
    <recommendedName>
        <fullName evidence="3">DUF4235 domain-containing protein</fullName>
    </recommendedName>
</protein>
<organism evidence="1 2">
    <name type="scientific">Pseudoscardovia radai</name>
    <dbReference type="NCBI Taxonomy" id="987066"/>
    <lineage>
        <taxon>Bacteria</taxon>
        <taxon>Bacillati</taxon>
        <taxon>Actinomycetota</taxon>
        <taxon>Actinomycetes</taxon>
        <taxon>Bifidobacteriales</taxon>
        <taxon>Bifidobacteriaceae</taxon>
        <taxon>Pseudoscardovia</taxon>
    </lineage>
</organism>
<evidence type="ECO:0008006" key="3">
    <source>
        <dbReference type="Google" id="ProtNLM"/>
    </source>
</evidence>
<dbReference type="AlphaFoldDB" id="A0A261F3A8"/>
<dbReference type="Proteomes" id="UP000216725">
    <property type="component" value="Unassembled WGS sequence"/>
</dbReference>
<dbReference type="EMBL" id="MWWR01000001">
    <property type="protein sequence ID" value="OZG53555.1"/>
    <property type="molecule type" value="Genomic_DNA"/>
</dbReference>
<comment type="caution">
    <text evidence="1">The sequence shown here is derived from an EMBL/GenBank/DDBJ whole genome shotgun (WGS) entry which is preliminary data.</text>
</comment>